<feature type="transmembrane region" description="Helical" evidence="4">
    <location>
        <begin position="111"/>
        <end position="130"/>
    </location>
</feature>
<keyword evidence="6" id="KW-1185">Reference proteome</keyword>
<comment type="similarity">
    <text evidence="4">Belongs to the copper transporter (Ctr) (TC 1.A.56) family. SLC31A subfamily.</text>
</comment>
<feature type="transmembrane region" description="Helical" evidence="4">
    <location>
        <begin position="136"/>
        <end position="153"/>
    </location>
</feature>
<dbReference type="GO" id="GO:0005375">
    <property type="term" value="F:copper ion transmembrane transporter activity"/>
    <property type="evidence" value="ECO:0007669"/>
    <property type="project" value="UniProtKB-UniRule"/>
</dbReference>
<dbReference type="PANTHER" id="PTHR12483:SF115">
    <property type="entry name" value="COPPER TRANSPORT PROTEIN"/>
    <property type="match status" value="1"/>
</dbReference>
<proteinExistence type="inferred from homology"/>
<feature type="transmembrane region" description="Helical" evidence="4">
    <location>
        <begin position="46"/>
        <end position="65"/>
    </location>
</feature>
<accession>A0A9P6HRT0</accession>
<evidence type="ECO:0000256" key="4">
    <source>
        <dbReference type="RuleBase" id="RU367022"/>
    </source>
</evidence>
<organism evidence="5 6">
    <name type="scientific">Thelephora terrestris</name>
    <dbReference type="NCBI Taxonomy" id="56493"/>
    <lineage>
        <taxon>Eukaryota</taxon>
        <taxon>Fungi</taxon>
        <taxon>Dikarya</taxon>
        <taxon>Basidiomycota</taxon>
        <taxon>Agaricomycotina</taxon>
        <taxon>Agaricomycetes</taxon>
        <taxon>Thelephorales</taxon>
        <taxon>Thelephoraceae</taxon>
        <taxon>Thelephora</taxon>
    </lineage>
</organism>
<keyword evidence="4" id="KW-0187">Copper transport</keyword>
<reference evidence="5" key="1">
    <citation type="journal article" date="2020" name="Nat. Commun.">
        <title>Large-scale genome sequencing of mycorrhizal fungi provides insights into the early evolution of symbiotic traits.</title>
        <authorList>
            <person name="Miyauchi S."/>
            <person name="Kiss E."/>
            <person name="Kuo A."/>
            <person name="Drula E."/>
            <person name="Kohler A."/>
            <person name="Sanchez-Garcia M."/>
            <person name="Morin E."/>
            <person name="Andreopoulos B."/>
            <person name="Barry K.W."/>
            <person name="Bonito G."/>
            <person name="Buee M."/>
            <person name="Carver A."/>
            <person name="Chen C."/>
            <person name="Cichocki N."/>
            <person name="Clum A."/>
            <person name="Culley D."/>
            <person name="Crous P.W."/>
            <person name="Fauchery L."/>
            <person name="Girlanda M."/>
            <person name="Hayes R.D."/>
            <person name="Keri Z."/>
            <person name="LaButti K."/>
            <person name="Lipzen A."/>
            <person name="Lombard V."/>
            <person name="Magnuson J."/>
            <person name="Maillard F."/>
            <person name="Murat C."/>
            <person name="Nolan M."/>
            <person name="Ohm R.A."/>
            <person name="Pangilinan J."/>
            <person name="Pereira M.F."/>
            <person name="Perotto S."/>
            <person name="Peter M."/>
            <person name="Pfister S."/>
            <person name="Riley R."/>
            <person name="Sitrit Y."/>
            <person name="Stielow J.B."/>
            <person name="Szollosi G."/>
            <person name="Zifcakova L."/>
            <person name="Stursova M."/>
            <person name="Spatafora J.W."/>
            <person name="Tedersoo L."/>
            <person name="Vaario L.M."/>
            <person name="Yamada A."/>
            <person name="Yan M."/>
            <person name="Wang P."/>
            <person name="Xu J."/>
            <person name="Bruns T."/>
            <person name="Baldrian P."/>
            <person name="Vilgalys R."/>
            <person name="Dunand C."/>
            <person name="Henrissat B."/>
            <person name="Grigoriev I.V."/>
            <person name="Hibbett D."/>
            <person name="Nagy L.G."/>
            <person name="Martin F.M."/>
        </authorList>
    </citation>
    <scope>NUCLEOTIDE SEQUENCE</scope>
    <source>
        <strain evidence="5">UH-Tt-Lm1</strain>
    </source>
</reference>
<keyword evidence="3 4" id="KW-0472">Membrane</keyword>
<name>A0A9P6HRT0_9AGAM</name>
<evidence type="ECO:0000256" key="1">
    <source>
        <dbReference type="ARBA" id="ARBA00022692"/>
    </source>
</evidence>
<dbReference type="PANTHER" id="PTHR12483">
    <property type="entry name" value="SOLUTE CARRIER FAMILY 31 COPPER TRANSPORTERS"/>
    <property type="match status" value="1"/>
</dbReference>
<keyword evidence="4" id="KW-0813">Transport</keyword>
<dbReference type="Proteomes" id="UP000736335">
    <property type="component" value="Unassembled WGS sequence"/>
</dbReference>
<keyword evidence="1 4" id="KW-0812">Transmembrane</keyword>
<dbReference type="Pfam" id="PF04145">
    <property type="entry name" value="Ctr"/>
    <property type="match status" value="1"/>
</dbReference>
<reference evidence="5" key="2">
    <citation type="submission" date="2020-11" db="EMBL/GenBank/DDBJ databases">
        <authorList>
            <consortium name="DOE Joint Genome Institute"/>
            <person name="Kuo A."/>
            <person name="Miyauchi S."/>
            <person name="Kiss E."/>
            <person name="Drula E."/>
            <person name="Kohler A."/>
            <person name="Sanchez-Garcia M."/>
            <person name="Andreopoulos B."/>
            <person name="Barry K.W."/>
            <person name="Bonito G."/>
            <person name="Buee M."/>
            <person name="Carver A."/>
            <person name="Chen C."/>
            <person name="Cichocki N."/>
            <person name="Clum A."/>
            <person name="Culley D."/>
            <person name="Crous P.W."/>
            <person name="Fauchery L."/>
            <person name="Girlanda M."/>
            <person name="Hayes R."/>
            <person name="Keri Z."/>
            <person name="Labutti K."/>
            <person name="Lipzen A."/>
            <person name="Lombard V."/>
            <person name="Magnuson J."/>
            <person name="Maillard F."/>
            <person name="Morin E."/>
            <person name="Murat C."/>
            <person name="Nolan M."/>
            <person name="Ohm R."/>
            <person name="Pangilinan J."/>
            <person name="Pereira M."/>
            <person name="Perotto S."/>
            <person name="Peter M."/>
            <person name="Riley R."/>
            <person name="Sitrit Y."/>
            <person name="Stielow B."/>
            <person name="Szollosi G."/>
            <person name="Zifcakova L."/>
            <person name="Stursova M."/>
            <person name="Spatafora J.W."/>
            <person name="Tedersoo L."/>
            <person name="Vaario L.-M."/>
            <person name="Yamada A."/>
            <person name="Yan M."/>
            <person name="Wang P."/>
            <person name="Xu J."/>
            <person name="Bruns T."/>
            <person name="Baldrian P."/>
            <person name="Vilgalys R."/>
            <person name="Henrissat B."/>
            <person name="Grigoriev I.V."/>
            <person name="Hibbett D."/>
            <person name="Nagy L.G."/>
            <person name="Martin F.M."/>
        </authorList>
    </citation>
    <scope>NUCLEOTIDE SEQUENCE</scope>
    <source>
        <strain evidence="5">UH-Tt-Lm1</strain>
    </source>
</reference>
<protein>
    <recommendedName>
        <fullName evidence="4">Copper transport protein</fullName>
    </recommendedName>
</protein>
<keyword evidence="4" id="KW-0406">Ion transport</keyword>
<comment type="subcellular location">
    <subcellularLocation>
        <location evidence="4">Membrane</location>
        <topology evidence="4">Multi-pass membrane protein</topology>
    </subcellularLocation>
</comment>
<dbReference type="GO" id="GO:0016020">
    <property type="term" value="C:membrane"/>
    <property type="evidence" value="ECO:0007669"/>
    <property type="project" value="UniProtKB-SubCell"/>
</dbReference>
<comment type="caution">
    <text evidence="5">The sequence shown here is derived from an EMBL/GenBank/DDBJ whole genome shotgun (WGS) entry which is preliminary data.</text>
</comment>
<keyword evidence="2 4" id="KW-1133">Transmembrane helix</keyword>
<dbReference type="OrthoDB" id="161814at2759"/>
<gene>
    <name evidence="5" type="ORF">BJ322DRAFT_1034697</name>
</gene>
<dbReference type="EMBL" id="WIUZ02000001">
    <property type="protein sequence ID" value="KAF9793444.1"/>
    <property type="molecule type" value="Genomic_DNA"/>
</dbReference>
<dbReference type="AlphaFoldDB" id="A0A9P6HRT0"/>
<keyword evidence="4" id="KW-0186">Copper</keyword>
<evidence type="ECO:0000313" key="5">
    <source>
        <dbReference type="EMBL" id="KAF9793444.1"/>
    </source>
</evidence>
<evidence type="ECO:0000256" key="2">
    <source>
        <dbReference type="ARBA" id="ARBA00022989"/>
    </source>
</evidence>
<dbReference type="InterPro" id="IPR007274">
    <property type="entry name" value="Cop_transporter"/>
</dbReference>
<sequence length="168" mass="19105">MDHSNHDHGMYTSDAPEARCKMWMLWNTQIIDTCVVFKSWHIHSNAQFVLSCIAIVLLGVFFEWLRVYAKRVDRKILAKEGKVRLASSREGSRERGESSPKLLDISRASKVYRSILYAIIVFISFFLMLVFMTYNAYLILATVVGAGIGHYLFSDFGLEGGDKGMACH</sequence>
<evidence type="ECO:0000256" key="3">
    <source>
        <dbReference type="ARBA" id="ARBA00023136"/>
    </source>
</evidence>
<evidence type="ECO:0000313" key="6">
    <source>
        <dbReference type="Proteomes" id="UP000736335"/>
    </source>
</evidence>